<evidence type="ECO:0000313" key="2">
    <source>
        <dbReference type="Proteomes" id="UP000024284"/>
    </source>
</evidence>
<dbReference type="PROSITE" id="PS51257">
    <property type="entry name" value="PROKAR_LIPOPROTEIN"/>
    <property type="match status" value="1"/>
</dbReference>
<name>A0A086P5G8_SPHHM</name>
<gene>
    <name evidence="1" type="ORF">BV98_003470</name>
</gene>
<dbReference type="EMBL" id="JFZA02000056">
    <property type="protein sequence ID" value="KFG88636.1"/>
    <property type="molecule type" value="Genomic_DNA"/>
</dbReference>
<dbReference type="InterPro" id="IPR047937">
    <property type="entry name" value="Eex_IncN-like"/>
</dbReference>
<comment type="caution">
    <text evidence="1">The sequence shown here is derived from an EMBL/GenBank/DDBJ whole genome shotgun (WGS) entry which is preliminary data.</text>
</comment>
<proteinExistence type="predicted"/>
<dbReference type="PATRIC" id="fig|1219045.3.peg.3525"/>
<dbReference type="OrthoDB" id="7472464at2"/>
<evidence type="ECO:0000313" key="1">
    <source>
        <dbReference type="EMBL" id="KFG88636.1"/>
    </source>
</evidence>
<sequence>MRTQVIGIVLLGTALASCGKEEPRSKQYFDAHVDEAREVFAGCQDGSVRGNECNNAEMAVIRADAKARSKRFVGDGKAYTPR</sequence>
<organism evidence="1 2">
    <name type="scientific">Sphingobium herbicidovorans (strain ATCC 700291 / DSM 11019 / CCUG 56400 / KCTC 2939 / LMG 18315 / NBRC 16415 / MH)</name>
    <name type="common">Sphingomonas herbicidovorans</name>
    <dbReference type="NCBI Taxonomy" id="1219045"/>
    <lineage>
        <taxon>Bacteria</taxon>
        <taxon>Pseudomonadati</taxon>
        <taxon>Pseudomonadota</taxon>
        <taxon>Alphaproteobacteria</taxon>
        <taxon>Sphingomonadales</taxon>
        <taxon>Sphingomonadaceae</taxon>
        <taxon>Sphingobium</taxon>
    </lineage>
</organism>
<reference evidence="1" key="1">
    <citation type="submission" date="2014-08" db="EMBL/GenBank/DDBJ databases">
        <title>Draft genome sequences of Sphingobium herbicidovorans.</title>
        <authorList>
            <person name="Gan H.M."/>
            <person name="Gan H.Y."/>
            <person name="Savka M.A."/>
        </authorList>
    </citation>
    <scope>NUCLEOTIDE SEQUENCE [LARGE SCALE GENOMIC DNA]</scope>
    <source>
        <strain evidence="1">NBRC 16415</strain>
    </source>
</reference>
<dbReference type="RefSeq" id="WP_156103406.1">
    <property type="nucleotide sequence ID" value="NZ_BCZD01000013.1"/>
</dbReference>
<protein>
    <recommendedName>
        <fullName evidence="3">EexN family lipoprotein</fullName>
    </recommendedName>
</protein>
<dbReference type="eggNOG" id="ENOG5031BP1">
    <property type="taxonomic scope" value="Bacteria"/>
</dbReference>
<dbReference type="Proteomes" id="UP000024284">
    <property type="component" value="Unassembled WGS sequence"/>
</dbReference>
<evidence type="ECO:0008006" key="3">
    <source>
        <dbReference type="Google" id="ProtNLM"/>
    </source>
</evidence>
<accession>A0A086P5G8</accession>
<dbReference type="STRING" id="76947.GCA_002080435_00200"/>
<dbReference type="AlphaFoldDB" id="A0A086P5G8"/>
<dbReference type="NCBIfam" id="NF033894">
    <property type="entry name" value="Eex_IncN"/>
    <property type="match status" value="1"/>
</dbReference>
<keyword evidence="2" id="KW-1185">Reference proteome</keyword>